<dbReference type="PANTHER" id="PTHR37461:SF1">
    <property type="entry name" value="ANTI-SIGMA-K FACTOR RSKA"/>
    <property type="match status" value="1"/>
</dbReference>
<comment type="subcellular location">
    <subcellularLocation>
        <location evidence="2">Cell membrane</location>
    </subcellularLocation>
    <subcellularLocation>
        <location evidence="1">Membrane</location>
        <topology evidence="1">Single-pass membrane protein</topology>
    </subcellularLocation>
</comment>
<reference evidence="13" key="1">
    <citation type="submission" date="2020-02" db="EMBL/GenBank/DDBJ databases">
        <authorList>
            <person name="Meier V. D."/>
        </authorList>
    </citation>
    <scope>NUCLEOTIDE SEQUENCE</scope>
    <source>
        <strain evidence="13">AVDCRST_MAG69</strain>
    </source>
</reference>
<dbReference type="GO" id="GO:0006417">
    <property type="term" value="P:regulation of translation"/>
    <property type="evidence" value="ECO:0007669"/>
    <property type="project" value="TreeGrafter"/>
</dbReference>
<evidence type="ECO:0000256" key="10">
    <source>
        <dbReference type="SAM" id="Phobius"/>
    </source>
</evidence>
<evidence type="ECO:0000259" key="11">
    <source>
        <dbReference type="Pfam" id="PF10099"/>
    </source>
</evidence>
<evidence type="ECO:0000256" key="7">
    <source>
        <dbReference type="ARBA" id="ARBA00029829"/>
    </source>
</evidence>
<feature type="transmembrane region" description="Helical" evidence="10">
    <location>
        <begin position="114"/>
        <end position="137"/>
    </location>
</feature>
<dbReference type="Pfam" id="PF13490">
    <property type="entry name" value="zf-HC2"/>
    <property type="match status" value="1"/>
</dbReference>
<feature type="domain" description="Anti-sigma K factor RskA C-terminal" evidence="11">
    <location>
        <begin position="114"/>
        <end position="243"/>
    </location>
</feature>
<proteinExistence type="predicted"/>
<organism evidence="13">
    <name type="scientific">uncultured Solirubrobacteraceae bacterium</name>
    <dbReference type="NCBI Taxonomy" id="1162706"/>
    <lineage>
        <taxon>Bacteria</taxon>
        <taxon>Bacillati</taxon>
        <taxon>Actinomycetota</taxon>
        <taxon>Thermoleophilia</taxon>
        <taxon>Solirubrobacterales</taxon>
        <taxon>Solirubrobacteraceae</taxon>
        <taxon>environmental samples</taxon>
    </lineage>
</organism>
<dbReference type="Gene3D" id="1.10.10.1320">
    <property type="entry name" value="Anti-sigma factor, zinc-finger domain"/>
    <property type="match status" value="1"/>
</dbReference>
<dbReference type="PANTHER" id="PTHR37461">
    <property type="entry name" value="ANTI-SIGMA-K FACTOR RSKA"/>
    <property type="match status" value="1"/>
</dbReference>
<feature type="domain" description="Putative zinc-finger" evidence="12">
    <location>
        <begin position="14"/>
        <end position="42"/>
    </location>
</feature>
<evidence type="ECO:0000256" key="8">
    <source>
        <dbReference type="ARBA" id="ARBA00030803"/>
    </source>
</evidence>
<gene>
    <name evidence="13" type="ORF">AVDCRST_MAG69-2883</name>
</gene>
<keyword evidence="4 10" id="KW-0812">Transmembrane</keyword>
<dbReference type="InterPro" id="IPR051474">
    <property type="entry name" value="Anti-sigma-K/W_factor"/>
</dbReference>
<dbReference type="GO" id="GO:0016989">
    <property type="term" value="F:sigma factor antagonist activity"/>
    <property type="evidence" value="ECO:0007669"/>
    <property type="project" value="TreeGrafter"/>
</dbReference>
<evidence type="ECO:0000259" key="12">
    <source>
        <dbReference type="Pfam" id="PF13490"/>
    </source>
</evidence>
<evidence type="ECO:0000256" key="9">
    <source>
        <dbReference type="SAM" id="MobiDB-lite"/>
    </source>
</evidence>
<accession>A0A6J4T9Z7</accession>
<feature type="region of interest" description="Disordered" evidence="9">
    <location>
        <begin position="231"/>
        <end position="250"/>
    </location>
</feature>
<evidence type="ECO:0000256" key="6">
    <source>
        <dbReference type="ARBA" id="ARBA00023136"/>
    </source>
</evidence>
<evidence type="ECO:0000313" key="13">
    <source>
        <dbReference type="EMBL" id="CAA9517921.1"/>
    </source>
</evidence>
<dbReference type="AlphaFoldDB" id="A0A6J4T9Z7"/>
<evidence type="ECO:0000256" key="1">
    <source>
        <dbReference type="ARBA" id="ARBA00004167"/>
    </source>
</evidence>
<dbReference type="InterPro" id="IPR041916">
    <property type="entry name" value="Anti_sigma_zinc_sf"/>
</dbReference>
<dbReference type="InterPro" id="IPR018764">
    <property type="entry name" value="RskA_C"/>
</dbReference>
<keyword evidence="6 10" id="KW-0472">Membrane</keyword>
<evidence type="ECO:0000256" key="2">
    <source>
        <dbReference type="ARBA" id="ARBA00004236"/>
    </source>
</evidence>
<keyword evidence="5 10" id="KW-1133">Transmembrane helix</keyword>
<name>A0A6J4T9Z7_9ACTN</name>
<evidence type="ECO:0000256" key="5">
    <source>
        <dbReference type="ARBA" id="ARBA00022989"/>
    </source>
</evidence>
<dbReference type="GO" id="GO:0005886">
    <property type="term" value="C:plasma membrane"/>
    <property type="evidence" value="ECO:0007669"/>
    <property type="project" value="UniProtKB-SubCell"/>
</dbReference>
<evidence type="ECO:0000256" key="3">
    <source>
        <dbReference type="ARBA" id="ARBA00022475"/>
    </source>
</evidence>
<sequence length="250" mass="26672">MTPDRFDHDFWMESAGAYVLRAMPADEEQGFERHLTTCATCRDQVEELRAATDALALAAPPVVPSANLRARVMQVVEQEAALLRAAGPEADAPVRPVREKRRRLSLDWLARPALAMPAIVVLLALGALAGLAGAGALDSEPGMRSVRAEVNERVAPNALVTLEMKDGQGTLVAERLPEPPRGRVYQVWVKRPNLDPEPTSTLFAPRTDGSAAAAVPGSLDGMEAVIVTHEPVGGSPRPTSQPIMQVSPAA</sequence>
<evidence type="ECO:0000256" key="4">
    <source>
        <dbReference type="ARBA" id="ARBA00022692"/>
    </source>
</evidence>
<protein>
    <recommendedName>
        <fullName evidence="8">Regulator of SigK</fullName>
    </recommendedName>
    <alternativeName>
        <fullName evidence="7">Sigma-K anti-sigma factor RskA</fullName>
    </alternativeName>
</protein>
<dbReference type="Pfam" id="PF10099">
    <property type="entry name" value="RskA_C"/>
    <property type="match status" value="1"/>
</dbReference>
<dbReference type="InterPro" id="IPR027383">
    <property type="entry name" value="Znf_put"/>
</dbReference>
<dbReference type="EMBL" id="CADCVP010000317">
    <property type="protein sequence ID" value="CAA9517921.1"/>
    <property type="molecule type" value="Genomic_DNA"/>
</dbReference>
<keyword evidence="3" id="KW-1003">Cell membrane</keyword>